<dbReference type="PROSITE" id="PS50176">
    <property type="entry name" value="ARM_REPEAT"/>
    <property type="match status" value="1"/>
</dbReference>
<feature type="domain" description="DUF7792" evidence="3">
    <location>
        <begin position="12"/>
        <end position="137"/>
    </location>
</feature>
<keyword evidence="1" id="KW-0677">Repeat</keyword>
<dbReference type="AlphaFoldDB" id="A0A1R3HXY1"/>
<dbReference type="EMBL" id="AWWV01011040">
    <property type="protein sequence ID" value="OMO75186.1"/>
    <property type="molecule type" value="Genomic_DNA"/>
</dbReference>
<dbReference type="Gene3D" id="1.25.10.10">
    <property type="entry name" value="Leucine-rich Repeat Variant"/>
    <property type="match status" value="2"/>
</dbReference>
<dbReference type="STRING" id="210143.A0A1R3HXY1"/>
<dbReference type="OrthoDB" id="998691at2759"/>
<name>A0A1R3HXY1_COCAP</name>
<proteinExistence type="predicted"/>
<evidence type="ECO:0000256" key="1">
    <source>
        <dbReference type="ARBA" id="ARBA00022737"/>
    </source>
</evidence>
<organism evidence="4 5">
    <name type="scientific">Corchorus capsularis</name>
    <name type="common">Jute</name>
    <dbReference type="NCBI Taxonomy" id="210143"/>
    <lineage>
        <taxon>Eukaryota</taxon>
        <taxon>Viridiplantae</taxon>
        <taxon>Streptophyta</taxon>
        <taxon>Embryophyta</taxon>
        <taxon>Tracheophyta</taxon>
        <taxon>Spermatophyta</taxon>
        <taxon>Magnoliopsida</taxon>
        <taxon>eudicotyledons</taxon>
        <taxon>Gunneridae</taxon>
        <taxon>Pentapetalae</taxon>
        <taxon>rosids</taxon>
        <taxon>malvids</taxon>
        <taxon>Malvales</taxon>
        <taxon>Malvaceae</taxon>
        <taxon>Grewioideae</taxon>
        <taxon>Apeibeae</taxon>
        <taxon>Corchorus</taxon>
    </lineage>
</organism>
<gene>
    <name evidence="4" type="ORF">CCACVL1_16283</name>
</gene>
<dbReference type="Gramene" id="OMO75186">
    <property type="protein sequence ID" value="OMO75186"/>
    <property type="gene ID" value="CCACVL1_16283"/>
</dbReference>
<dbReference type="PANTHER" id="PTHR46168:SF12">
    <property type="entry name" value="ARMADILLO REPEAT ONLY 4-LIKE PROTEIN"/>
    <property type="match status" value="1"/>
</dbReference>
<evidence type="ECO:0000259" key="3">
    <source>
        <dbReference type="Pfam" id="PF25055"/>
    </source>
</evidence>
<evidence type="ECO:0000313" key="4">
    <source>
        <dbReference type="EMBL" id="OMO75186.1"/>
    </source>
</evidence>
<dbReference type="InterPro" id="IPR056694">
    <property type="entry name" value="DUF7792"/>
</dbReference>
<evidence type="ECO:0000313" key="5">
    <source>
        <dbReference type="Proteomes" id="UP000188268"/>
    </source>
</evidence>
<dbReference type="InterPro" id="IPR000225">
    <property type="entry name" value="Armadillo"/>
</dbReference>
<dbReference type="Pfam" id="PF00514">
    <property type="entry name" value="Arm"/>
    <property type="match status" value="1"/>
</dbReference>
<feature type="repeat" description="ARM" evidence="2">
    <location>
        <begin position="206"/>
        <end position="235"/>
    </location>
</feature>
<protein>
    <submittedName>
        <fullName evidence="4">Armadillo</fullName>
    </submittedName>
</protein>
<keyword evidence="5" id="KW-1185">Reference proteome</keyword>
<sequence length="565" mass="63922">MEGSNKALVVVKLSNSISLAKRVSKATEMAKSFLEQWRDVGKQVDQLSSMLRTLRLRFIDASGSAKRSLYLRPVDLILEQVQRSLKDTLSIAANCNFKSVFRRLFTSTVKARPDFRILSRNLRDSIGNIKWLLEVYNPQKKDTFDDVIIVFLPPILNNKPFFVLVWHCIVTVQMGCRLSDRIEATNRLALLAQDSDMYKRYIVEEGGVEALVALLEHSTFFDVQIAAAKALCILTNEHDKEIMKKIAVAIVGLLKYAPVEGKIEAAILVAKMAEQNPRCEADQYDSQGNVIWPLVTLLSSETSNILELRIRCAKALRMLARGSVKNCRMITETSAMLRLAKLVETEQGRLQYYCLMTIMEITAAAELDTEFRQTAFLRNSIPVKAVVDQLLRVIKESDNSELQIAAIRSIGSLARIFSARDNRVIGALVSVLNTRHVAVATQSAIALQKFICKDNWIRDKHLDSIKELNAVPALRRLLKGGGDDMDMQLRRLALAPPRNNFDACHCQVLVRDFRIISWGVDGIRGLFPSSNKYSQMDEEYYPSLQRKWVDYGSKCEVWFILDLAV</sequence>
<dbReference type="Pfam" id="PF25055">
    <property type="entry name" value="DUF7792"/>
    <property type="match status" value="1"/>
</dbReference>
<evidence type="ECO:0000256" key="2">
    <source>
        <dbReference type="PROSITE-ProRule" id="PRU00259"/>
    </source>
</evidence>
<accession>A0A1R3HXY1</accession>
<dbReference type="PANTHER" id="PTHR46168">
    <property type="entry name" value="ARMADILLO REPEAT ONLY 4"/>
    <property type="match status" value="1"/>
</dbReference>
<reference evidence="4 5" key="1">
    <citation type="submission" date="2013-09" db="EMBL/GenBank/DDBJ databases">
        <title>Corchorus capsularis genome sequencing.</title>
        <authorList>
            <person name="Alam M."/>
            <person name="Haque M.S."/>
            <person name="Islam M.S."/>
            <person name="Emdad E.M."/>
            <person name="Islam M.M."/>
            <person name="Ahmed B."/>
            <person name="Halim A."/>
            <person name="Hossen Q.M.M."/>
            <person name="Hossain M.Z."/>
            <person name="Ahmed R."/>
            <person name="Khan M.M."/>
            <person name="Islam R."/>
            <person name="Rashid M.M."/>
            <person name="Khan S.A."/>
            <person name="Rahman M.S."/>
            <person name="Alam M."/>
        </authorList>
    </citation>
    <scope>NUCLEOTIDE SEQUENCE [LARGE SCALE GENOMIC DNA]</scope>
    <source>
        <strain evidence="5">cv. CVL-1</strain>
        <tissue evidence="4">Whole seedling</tissue>
    </source>
</reference>
<comment type="caution">
    <text evidence="4">The sequence shown here is derived from an EMBL/GenBank/DDBJ whole genome shotgun (WGS) entry which is preliminary data.</text>
</comment>
<dbReference type="InterPro" id="IPR016024">
    <property type="entry name" value="ARM-type_fold"/>
</dbReference>
<dbReference type="InterPro" id="IPR011989">
    <property type="entry name" value="ARM-like"/>
</dbReference>
<dbReference type="SMART" id="SM00185">
    <property type="entry name" value="ARM"/>
    <property type="match status" value="3"/>
</dbReference>
<dbReference type="Proteomes" id="UP000188268">
    <property type="component" value="Unassembled WGS sequence"/>
</dbReference>
<dbReference type="SUPFAM" id="SSF48371">
    <property type="entry name" value="ARM repeat"/>
    <property type="match status" value="1"/>
</dbReference>